<accession>A0A1I5TJ73</accession>
<dbReference type="SUPFAM" id="SSF143602">
    <property type="entry name" value="STIV B116-like"/>
    <property type="match status" value="1"/>
</dbReference>
<dbReference type="InterPro" id="IPR015055">
    <property type="entry name" value="STIV_B116-like"/>
</dbReference>
<evidence type="ECO:0000313" key="2">
    <source>
        <dbReference type="Proteomes" id="UP000199031"/>
    </source>
</evidence>
<dbReference type="EMBL" id="FOXQ01000002">
    <property type="protein sequence ID" value="SFP83100.1"/>
    <property type="molecule type" value="Genomic_DNA"/>
</dbReference>
<name>A0A1I5TJ73_9BACT</name>
<sequence length="85" mass="9597">MINILNFSALTAFGSYTYEEITLAKARELLLKEGFISAISHEGNATLLSQLMGFEIAFNRIEYRQQKEETALVFKIKKTSSRTGC</sequence>
<gene>
    <name evidence="1" type="ORF">SAMN05444277_102161</name>
</gene>
<dbReference type="InterPro" id="IPR037236">
    <property type="entry name" value="STIV_B116-like_sf"/>
</dbReference>
<dbReference type="RefSeq" id="WP_090655735.1">
    <property type="nucleotide sequence ID" value="NZ_FOXQ01000002.1"/>
</dbReference>
<protein>
    <submittedName>
        <fullName evidence="1">Uncharacterized protein</fullName>
    </submittedName>
</protein>
<dbReference type="STRING" id="1465490.SAMN05444277_102161"/>
<organism evidence="1 2">
    <name type="scientific">Parafilimonas terrae</name>
    <dbReference type="NCBI Taxonomy" id="1465490"/>
    <lineage>
        <taxon>Bacteria</taxon>
        <taxon>Pseudomonadati</taxon>
        <taxon>Bacteroidota</taxon>
        <taxon>Chitinophagia</taxon>
        <taxon>Chitinophagales</taxon>
        <taxon>Chitinophagaceae</taxon>
        <taxon>Parafilimonas</taxon>
    </lineage>
</organism>
<dbReference type="Gene3D" id="3.40.50.11170">
    <property type="entry name" value="Uncharacterised protein PF08960, DUF1874"/>
    <property type="match status" value="1"/>
</dbReference>
<proteinExistence type="predicted"/>
<evidence type="ECO:0000313" key="1">
    <source>
        <dbReference type="EMBL" id="SFP83100.1"/>
    </source>
</evidence>
<reference evidence="1 2" key="1">
    <citation type="submission" date="2016-10" db="EMBL/GenBank/DDBJ databases">
        <authorList>
            <person name="de Groot N.N."/>
        </authorList>
    </citation>
    <scope>NUCLEOTIDE SEQUENCE [LARGE SCALE GENOMIC DNA]</scope>
    <source>
        <strain evidence="1 2">DSM 28286</strain>
    </source>
</reference>
<dbReference type="Proteomes" id="UP000199031">
    <property type="component" value="Unassembled WGS sequence"/>
</dbReference>
<dbReference type="AlphaFoldDB" id="A0A1I5TJ73"/>
<dbReference type="OrthoDB" id="1909530at2"/>
<keyword evidence="2" id="KW-1185">Reference proteome</keyword>
<dbReference type="Pfam" id="PF08960">
    <property type="entry name" value="STIV_B116-like"/>
    <property type="match status" value="1"/>
</dbReference>